<organism evidence="1 2">
    <name type="scientific">Coemansia aciculifera</name>
    <dbReference type="NCBI Taxonomy" id="417176"/>
    <lineage>
        <taxon>Eukaryota</taxon>
        <taxon>Fungi</taxon>
        <taxon>Fungi incertae sedis</taxon>
        <taxon>Zoopagomycota</taxon>
        <taxon>Kickxellomycotina</taxon>
        <taxon>Kickxellomycetes</taxon>
        <taxon>Kickxellales</taxon>
        <taxon>Kickxellaceae</taxon>
        <taxon>Coemansia</taxon>
    </lineage>
</organism>
<keyword evidence="2" id="KW-1185">Reference proteome</keyword>
<comment type="caution">
    <text evidence="1">The sequence shown here is derived from an EMBL/GenBank/DDBJ whole genome shotgun (WGS) entry which is preliminary data.</text>
</comment>
<protein>
    <submittedName>
        <fullName evidence="1">Uncharacterized protein</fullName>
    </submittedName>
</protein>
<sequence length="423" mass="44639">MQAVFRLILEGLAMFAGSWAAGCVPLYVRMDQSKFNLLALFGAGLLIGAALAVILPEGVETLSRSLLSHKPKTDDAMVESMNTTIGWTLVAGFSLMFLIDNLFPSAHSHSAADSADIPDNDSAACLDDIQMTPRGGNDRNNLGNSEFTLHDPRLQYQHDDPSRIDDSMTSLAIINNNGSEQHSPDANDDWTHSSSAHHQRQQSVSKSQQPRWRRLMGKLASALSPRYLPSTLIGILVHSCADGLALGAAVASANAAADKGSAGGEEHSSSLEIIVFMALLLHKAPAAFGLITTLKQQGYAAYKLSVWLTVFAASAPLAALATFSIFLLAQPAAPGGGHVSEKPAGVQPWAGIVMLFSAGTFMYVAMAHTLAEAVHQAKALRAKAKSSATNAVKANVAGLSFLDIAVLLLGVILPPLVSKDHDG</sequence>
<evidence type="ECO:0000313" key="1">
    <source>
        <dbReference type="EMBL" id="KAJ2894520.1"/>
    </source>
</evidence>
<evidence type="ECO:0000313" key="2">
    <source>
        <dbReference type="Proteomes" id="UP001139981"/>
    </source>
</evidence>
<gene>
    <name evidence="1" type="ORF">IWW38_002557</name>
</gene>
<dbReference type="EMBL" id="JANBVB010000402">
    <property type="protein sequence ID" value="KAJ2894520.1"/>
    <property type="molecule type" value="Genomic_DNA"/>
</dbReference>
<name>A0ACC1M3Q4_9FUNG</name>
<dbReference type="Proteomes" id="UP001139981">
    <property type="component" value="Unassembled WGS sequence"/>
</dbReference>
<proteinExistence type="predicted"/>
<accession>A0ACC1M3Q4</accession>
<reference evidence="1" key="1">
    <citation type="submission" date="2022-07" db="EMBL/GenBank/DDBJ databases">
        <title>Phylogenomic reconstructions and comparative analyses of Kickxellomycotina fungi.</title>
        <authorList>
            <person name="Reynolds N.K."/>
            <person name="Stajich J.E."/>
            <person name="Barry K."/>
            <person name="Grigoriev I.V."/>
            <person name="Crous P."/>
            <person name="Smith M.E."/>
        </authorList>
    </citation>
    <scope>NUCLEOTIDE SEQUENCE</scope>
    <source>
        <strain evidence="1">CBS 190363</strain>
    </source>
</reference>